<sequence>MESYSNQKDIERMEHFYHGVDQNQLVLPMVILKYPGSSYEENEVGTPLDHVLSLLKIAYPMFNLKGWLFKSSLVSIHYWSEHSIQLFLTQLGLDLMIKNISDWYNANSQTFLEECPSLLKKFNYSMITLITSQLPQFVFQPWLFKNAPRYFWQSESNQLSFLDWVCTRERYTQFSDCYICTSKKMLSYGGDGLLDKYNGSFMSVLQALYPMFTWMPWKFSKSPFLFTEKQANKWRLIKFCSEKLKISDWNDWYRISRGQLLKLGVFHVIRKLGGLEDLLKEFFPYHPWDSRLLTFQGKKAGQRYLLRSLCEIFPNHRIYEEYSHPTLKFPSKRPITLDVYIPQLNLAFEYQGIQHYQDTSFFGKTQTRKTRDDTKLKICADHNLQIIDIPYWWPGDKDFLLDELKKRNIKV</sequence>
<name>A0A6B2L4U2_9EUKA</name>
<dbReference type="Gene3D" id="3.40.960.10">
    <property type="entry name" value="VSR Endonuclease"/>
    <property type="match status" value="1"/>
</dbReference>
<accession>A0A6B2L4U2</accession>
<organism evidence="1">
    <name type="scientific">Arcella intermedia</name>
    <dbReference type="NCBI Taxonomy" id="1963864"/>
    <lineage>
        <taxon>Eukaryota</taxon>
        <taxon>Amoebozoa</taxon>
        <taxon>Tubulinea</taxon>
        <taxon>Elardia</taxon>
        <taxon>Arcellinida</taxon>
        <taxon>Sphaerothecina</taxon>
        <taxon>Arcellidae</taxon>
        <taxon>Arcella</taxon>
    </lineage>
</organism>
<evidence type="ECO:0000313" key="1">
    <source>
        <dbReference type="EMBL" id="NDV31941.1"/>
    </source>
</evidence>
<dbReference type="EMBL" id="GIBP01002972">
    <property type="protein sequence ID" value="NDV31941.1"/>
    <property type="molecule type" value="Transcribed_RNA"/>
</dbReference>
<dbReference type="AlphaFoldDB" id="A0A6B2L4U2"/>
<reference evidence="1" key="1">
    <citation type="journal article" date="2020" name="J. Eukaryot. Microbiol.">
        <title>De novo Sequencing, Assembly and Annotation of the Transcriptome for the Free-Living Testate Amoeba Arcella intermedia.</title>
        <authorList>
            <person name="Ribeiro G.M."/>
            <person name="Porfirio-Sousa A.L."/>
            <person name="Maurer-Alcala X.X."/>
            <person name="Katz L.A."/>
            <person name="Lahr D.J.G."/>
        </authorList>
    </citation>
    <scope>NUCLEOTIDE SEQUENCE</scope>
</reference>
<protein>
    <submittedName>
        <fullName evidence="1">Uncharacterized protein</fullName>
    </submittedName>
</protein>
<proteinExistence type="predicted"/>